<evidence type="ECO:0000313" key="5">
    <source>
        <dbReference type="Proteomes" id="UP001329430"/>
    </source>
</evidence>
<name>A0AAN7VBC0_9COLE</name>
<comment type="subcellular location">
    <subcellularLocation>
        <location evidence="1">Nucleus</location>
    </subcellularLocation>
</comment>
<dbReference type="GO" id="GO:0046982">
    <property type="term" value="F:protein heterodimerization activity"/>
    <property type="evidence" value="ECO:0007669"/>
    <property type="project" value="InterPro"/>
</dbReference>
<keyword evidence="5" id="KW-1185">Reference proteome</keyword>
<sequence>MQSTDSIQSNVDSDINVEDAESFTDLISVEKPEIGLPKKLIRLPLTRVKYIMKLDSENGKASKDSVFLITKATELFLEYLGKECVKYAVQSKRKTVQRRDINAVIDSVPQLCFLEGALE</sequence>
<evidence type="ECO:0000256" key="1">
    <source>
        <dbReference type="ARBA" id="ARBA00004123"/>
    </source>
</evidence>
<reference evidence="4 5" key="1">
    <citation type="journal article" date="2024" name="Insects">
        <title>An Improved Chromosome-Level Genome Assembly of the Firefly Pyrocoelia pectoralis.</title>
        <authorList>
            <person name="Fu X."/>
            <person name="Meyer-Rochow V.B."/>
            <person name="Ballantyne L."/>
            <person name="Zhu X."/>
        </authorList>
    </citation>
    <scope>NUCLEOTIDE SEQUENCE [LARGE SCALE GENOMIC DNA]</scope>
    <source>
        <strain evidence="4">XCY_ONT2</strain>
    </source>
</reference>
<evidence type="ECO:0000313" key="4">
    <source>
        <dbReference type="EMBL" id="KAK5645460.1"/>
    </source>
</evidence>
<gene>
    <name evidence="4" type="ORF">RI129_006760</name>
</gene>
<dbReference type="InterPro" id="IPR050568">
    <property type="entry name" value="Transcr_DNA_Rep_Reg"/>
</dbReference>
<accession>A0AAN7VBC0</accession>
<dbReference type="AlphaFoldDB" id="A0AAN7VBC0"/>
<keyword evidence="2" id="KW-0539">Nucleus</keyword>
<dbReference type="InterPro" id="IPR003958">
    <property type="entry name" value="CBFA_NFYB_domain"/>
</dbReference>
<dbReference type="CDD" id="cd22929">
    <property type="entry name" value="HFD_POLE4-like"/>
    <property type="match status" value="1"/>
</dbReference>
<dbReference type="Gene3D" id="1.10.20.10">
    <property type="entry name" value="Histone, subunit A"/>
    <property type="match status" value="1"/>
</dbReference>
<feature type="domain" description="Transcription factor CBF/NF-Y/archaeal histone" evidence="3">
    <location>
        <begin position="42"/>
        <end position="104"/>
    </location>
</feature>
<dbReference type="GO" id="GO:0006261">
    <property type="term" value="P:DNA-templated DNA replication"/>
    <property type="evidence" value="ECO:0007669"/>
    <property type="project" value="TreeGrafter"/>
</dbReference>
<evidence type="ECO:0000259" key="3">
    <source>
        <dbReference type="Pfam" id="PF00808"/>
    </source>
</evidence>
<dbReference type="PANTHER" id="PTHR10252">
    <property type="entry name" value="HISTONE-LIKE TRANSCRIPTION FACTOR CCAAT-RELATED"/>
    <property type="match status" value="1"/>
</dbReference>
<dbReference type="Pfam" id="PF00808">
    <property type="entry name" value="CBFD_NFYB_HMF"/>
    <property type="match status" value="1"/>
</dbReference>
<protein>
    <recommendedName>
        <fullName evidence="3">Transcription factor CBF/NF-Y/archaeal histone domain-containing protein</fullName>
    </recommendedName>
</protein>
<dbReference type="Proteomes" id="UP001329430">
    <property type="component" value="Chromosome 4"/>
</dbReference>
<dbReference type="SUPFAM" id="SSF47113">
    <property type="entry name" value="Histone-fold"/>
    <property type="match status" value="1"/>
</dbReference>
<evidence type="ECO:0000256" key="2">
    <source>
        <dbReference type="ARBA" id="ARBA00023242"/>
    </source>
</evidence>
<dbReference type="InterPro" id="IPR009072">
    <property type="entry name" value="Histone-fold"/>
</dbReference>
<dbReference type="EMBL" id="JAVRBK010000004">
    <property type="protein sequence ID" value="KAK5645460.1"/>
    <property type="molecule type" value="Genomic_DNA"/>
</dbReference>
<dbReference type="GO" id="GO:0008622">
    <property type="term" value="C:epsilon DNA polymerase complex"/>
    <property type="evidence" value="ECO:0007669"/>
    <property type="project" value="TreeGrafter"/>
</dbReference>
<organism evidence="4 5">
    <name type="scientific">Pyrocoelia pectoralis</name>
    <dbReference type="NCBI Taxonomy" id="417401"/>
    <lineage>
        <taxon>Eukaryota</taxon>
        <taxon>Metazoa</taxon>
        <taxon>Ecdysozoa</taxon>
        <taxon>Arthropoda</taxon>
        <taxon>Hexapoda</taxon>
        <taxon>Insecta</taxon>
        <taxon>Pterygota</taxon>
        <taxon>Neoptera</taxon>
        <taxon>Endopterygota</taxon>
        <taxon>Coleoptera</taxon>
        <taxon>Polyphaga</taxon>
        <taxon>Elateriformia</taxon>
        <taxon>Elateroidea</taxon>
        <taxon>Lampyridae</taxon>
        <taxon>Lampyrinae</taxon>
        <taxon>Pyrocoelia</taxon>
    </lineage>
</organism>
<dbReference type="PANTHER" id="PTHR10252:SF79">
    <property type="entry name" value="DNA POLYMERASE EPSILON SUBUNIT 4"/>
    <property type="match status" value="1"/>
</dbReference>
<proteinExistence type="predicted"/>
<comment type="caution">
    <text evidence="4">The sequence shown here is derived from an EMBL/GenBank/DDBJ whole genome shotgun (WGS) entry which is preliminary data.</text>
</comment>